<dbReference type="AlphaFoldDB" id="A0A9X2VG23"/>
<keyword evidence="1" id="KW-1133">Transmembrane helix</keyword>
<accession>A0A9X2VG23</accession>
<dbReference type="Proteomes" id="UP001141259">
    <property type="component" value="Unassembled WGS sequence"/>
</dbReference>
<organism evidence="2 3">
    <name type="scientific">Umezawaea endophytica</name>
    <dbReference type="NCBI Taxonomy" id="1654476"/>
    <lineage>
        <taxon>Bacteria</taxon>
        <taxon>Bacillati</taxon>
        <taxon>Actinomycetota</taxon>
        <taxon>Actinomycetes</taxon>
        <taxon>Pseudonocardiales</taxon>
        <taxon>Pseudonocardiaceae</taxon>
        <taxon>Umezawaea</taxon>
    </lineage>
</organism>
<evidence type="ECO:0000313" key="3">
    <source>
        <dbReference type="Proteomes" id="UP001141259"/>
    </source>
</evidence>
<reference evidence="2" key="1">
    <citation type="submission" date="2022-08" db="EMBL/GenBank/DDBJ databases">
        <authorList>
            <person name="Tistechok S."/>
            <person name="Samborskyy M."/>
            <person name="Roman I."/>
        </authorList>
    </citation>
    <scope>NUCLEOTIDE SEQUENCE</scope>
    <source>
        <strain evidence="2">DSM 103496</strain>
    </source>
</reference>
<proteinExistence type="predicted"/>
<gene>
    <name evidence="2" type="ORF">NZH93_03545</name>
</gene>
<keyword evidence="1" id="KW-0812">Transmembrane</keyword>
<feature type="transmembrane region" description="Helical" evidence="1">
    <location>
        <begin position="31"/>
        <end position="49"/>
    </location>
</feature>
<dbReference type="EMBL" id="JANYMP010000001">
    <property type="protein sequence ID" value="MCS7475916.1"/>
    <property type="molecule type" value="Genomic_DNA"/>
</dbReference>
<name>A0A9X2VG23_9PSEU</name>
<dbReference type="RefSeq" id="WP_259621414.1">
    <property type="nucleotide sequence ID" value="NZ_JANYMP010000001.1"/>
</dbReference>
<evidence type="ECO:0000313" key="2">
    <source>
        <dbReference type="EMBL" id="MCS7475916.1"/>
    </source>
</evidence>
<evidence type="ECO:0000256" key="1">
    <source>
        <dbReference type="SAM" id="Phobius"/>
    </source>
</evidence>
<sequence length="50" mass="6001">MPWVDRHRRRLPGSWFRTTTVQAHHRRKPGFHWMVLAIVLAVVLLLVVIF</sequence>
<protein>
    <submittedName>
        <fullName evidence="2">Uncharacterized protein</fullName>
    </submittedName>
</protein>
<keyword evidence="1" id="KW-0472">Membrane</keyword>
<keyword evidence="3" id="KW-1185">Reference proteome</keyword>
<comment type="caution">
    <text evidence="2">The sequence shown here is derived from an EMBL/GenBank/DDBJ whole genome shotgun (WGS) entry which is preliminary data.</text>
</comment>